<comment type="caution">
    <text evidence="2">The sequence shown here is derived from an EMBL/GenBank/DDBJ whole genome shotgun (WGS) entry which is preliminary data.</text>
</comment>
<proteinExistence type="predicted"/>
<organism evidence="2 3">
    <name type="scientific">Candidatus Avimonoglobus intestinipullorum</name>
    <dbReference type="NCBI Taxonomy" id="2840699"/>
    <lineage>
        <taxon>Bacteria</taxon>
        <taxon>Bacillati</taxon>
        <taxon>Bacillota</taxon>
        <taxon>Clostridia</taxon>
        <taxon>Eubacteriales</taxon>
        <taxon>Candidatus Avimonoglobus</taxon>
    </lineage>
</organism>
<reference evidence="2" key="2">
    <citation type="journal article" date="2021" name="PeerJ">
        <title>Extensive microbial diversity within the chicken gut microbiome revealed by metagenomics and culture.</title>
        <authorList>
            <person name="Gilroy R."/>
            <person name="Ravi A."/>
            <person name="Getino M."/>
            <person name="Pursley I."/>
            <person name="Horton D.L."/>
            <person name="Alikhan N.F."/>
            <person name="Baker D."/>
            <person name="Gharbi K."/>
            <person name="Hall N."/>
            <person name="Watson M."/>
            <person name="Adriaenssens E.M."/>
            <person name="Foster-Nyarko E."/>
            <person name="Jarju S."/>
            <person name="Secka A."/>
            <person name="Antonio M."/>
            <person name="Oren A."/>
            <person name="Chaudhuri R.R."/>
            <person name="La Ragione R."/>
            <person name="Hildebrand F."/>
            <person name="Pallen M.J."/>
        </authorList>
    </citation>
    <scope>NUCLEOTIDE SEQUENCE</scope>
    <source>
        <strain evidence="2">ChiSjej4B22-9803</strain>
    </source>
</reference>
<gene>
    <name evidence="2" type="ORF">IAB04_04120</name>
</gene>
<dbReference type="Proteomes" id="UP000824111">
    <property type="component" value="Unassembled WGS sequence"/>
</dbReference>
<sequence>MKKSKKIAVSGIFCALSVIALYLAGILPSGKLALFCLAACFMAVIVLECGIKHALAGFAAAGAVSAILVPNKLIVLPFVLFFGYYPVLKLLIERQDNLKREWLAKLLLFLAVSALLVGAVLLFFKEVAFPVPPLAVAGIGVAVLAIYDVALSLFIQFYKERISRLIRKGDRT</sequence>
<feature type="transmembrane region" description="Helical" evidence="1">
    <location>
        <begin position="7"/>
        <end position="24"/>
    </location>
</feature>
<feature type="transmembrane region" description="Helical" evidence="1">
    <location>
        <begin position="104"/>
        <end position="124"/>
    </location>
</feature>
<evidence type="ECO:0000313" key="3">
    <source>
        <dbReference type="Proteomes" id="UP000824111"/>
    </source>
</evidence>
<name>A0A9D1LUZ9_9FIRM</name>
<reference evidence="2" key="1">
    <citation type="submission" date="2020-10" db="EMBL/GenBank/DDBJ databases">
        <authorList>
            <person name="Gilroy R."/>
        </authorList>
    </citation>
    <scope>NUCLEOTIDE SEQUENCE</scope>
    <source>
        <strain evidence="2">ChiSjej4B22-9803</strain>
    </source>
</reference>
<dbReference type="AlphaFoldDB" id="A0A9D1LUZ9"/>
<keyword evidence="1" id="KW-0812">Transmembrane</keyword>
<evidence type="ECO:0000256" key="1">
    <source>
        <dbReference type="SAM" id="Phobius"/>
    </source>
</evidence>
<dbReference type="EMBL" id="DVND01000109">
    <property type="protein sequence ID" value="HIU48524.1"/>
    <property type="molecule type" value="Genomic_DNA"/>
</dbReference>
<keyword evidence="1" id="KW-1133">Transmembrane helix</keyword>
<evidence type="ECO:0000313" key="2">
    <source>
        <dbReference type="EMBL" id="HIU48524.1"/>
    </source>
</evidence>
<feature type="transmembrane region" description="Helical" evidence="1">
    <location>
        <begin position="75"/>
        <end position="92"/>
    </location>
</feature>
<accession>A0A9D1LUZ9</accession>
<feature type="transmembrane region" description="Helical" evidence="1">
    <location>
        <begin position="136"/>
        <end position="158"/>
    </location>
</feature>
<protein>
    <submittedName>
        <fullName evidence="2">Uncharacterized protein</fullName>
    </submittedName>
</protein>
<keyword evidence="1" id="KW-0472">Membrane</keyword>